<evidence type="ECO:0000256" key="4">
    <source>
        <dbReference type="ARBA" id="ARBA00022729"/>
    </source>
</evidence>
<keyword evidence="2" id="KW-0723">Serine/threonine-protein kinase</keyword>
<feature type="chain" id="PRO_5001597814" evidence="8">
    <location>
        <begin position="26"/>
        <end position="443"/>
    </location>
</feature>
<dbReference type="GO" id="GO:0016020">
    <property type="term" value="C:membrane"/>
    <property type="evidence" value="ECO:0007669"/>
    <property type="project" value="UniProtKB-SubCell"/>
</dbReference>
<keyword evidence="6" id="KW-0472">Membrane</keyword>
<accession>A0A061F9V7</accession>
<dbReference type="Pfam" id="PF00069">
    <property type="entry name" value="Pkinase"/>
    <property type="match status" value="1"/>
</dbReference>
<dbReference type="GO" id="GO:0004674">
    <property type="term" value="F:protein serine/threonine kinase activity"/>
    <property type="evidence" value="ECO:0007669"/>
    <property type="project" value="UniProtKB-KW"/>
</dbReference>
<keyword evidence="10" id="KW-0675">Receptor</keyword>
<evidence type="ECO:0000256" key="2">
    <source>
        <dbReference type="ARBA" id="ARBA00022527"/>
    </source>
</evidence>
<keyword evidence="3" id="KW-0812">Transmembrane</keyword>
<dbReference type="PROSITE" id="PS50011">
    <property type="entry name" value="PROTEIN_KINASE_DOM"/>
    <property type="match status" value="1"/>
</dbReference>
<keyword evidence="11" id="KW-1185">Reference proteome</keyword>
<evidence type="ECO:0000313" key="10">
    <source>
        <dbReference type="EMBL" id="EOY13648.1"/>
    </source>
</evidence>
<evidence type="ECO:0000256" key="1">
    <source>
        <dbReference type="ARBA" id="ARBA00004479"/>
    </source>
</evidence>
<evidence type="ECO:0000256" key="6">
    <source>
        <dbReference type="ARBA" id="ARBA00023136"/>
    </source>
</evidence>
<dbReference type="Gramene" id="EOY13648">
    <property type="protein sequence ID" value="EOY13648"/>
    <property type="gene ID" value="TCM_032273"/>
</dbReference>
<keyword evidence="7" id="KW-0325">Glycoprotein</keyword>
<dbReference type="Pfam" id="PF13947">
    <property type="entry name" value="GUB_WAK_bind"/>
    <property type="match status" value="1"/>
</dbReference>
<dbReference type="Proteomes" id="UP000026915">
    <property type="component" value="Chromosome 7"/>
</dbReference>
<feature type="signal peptide" evidence="8">
    <location>
        <begin position="1"/>
        <end position="25"/>
    </location>
</feature>
<evidence type="ECO:0000256" key="5">
    <source>
        <dbReference type="ARBA" id="ARBA00022989"/>
    </source>
</evidence>
<keyword evidence="10" id="KW-0418">Kinase</keyword>
<reference evidence="10 11" key="1">
    <citation type="journal article" date="2013" name="Genome Biol.">
        <title>The genome sequence of the most widely cultivated cacao type and its use to identify candidate genes regulating pod color.</title>
        <authorList>
            <person name="Motamayor J.C."/>
            <person name="Mockaitis K."/>
            <person name="Schmutz J."/>
            <person name="Haiminen N."/>
            <person name="Iii D.L."/>
            <person name="Cornejo O."/>
            <person name="Findley S.D."/>
            <person name="Zheng P."/>
            <person name="Utro F."/>
            <person name="Royaert S."/>
            <person name="Saski C."/>
            <person name="Jenkins J."/>
            <person name="Podicheti R."/>
            <person name="Zhao M."/>
            <person name="Scheffler B.E."/>
            <person name="Stack J.C."/>
            <person name="Feltus F.A."/>
            <person name="Mustiga G.M."/>
            <person name="Amores F."/>
            <person name="Phillips W."/>
            <person name="Marelli J.P."/>
            <person name="May G.D."/>
            <person name="Shapiro H."/>
            <person name="Ma J."/>
            <person name="Bustamante C.D."/>
            <person name="Schnell R.J."/>
            <person name="Main D."/>
            <person name="Gilbert D."/>
            <person name="Parida L."/>
            <person name="Kuhn D.N."/>
        </authorList>
    </citation>
    <scope>NUCLEOTIDE SEQUENCE [LARGE SCALE GENOMIC DNA]</scope>
    <source>
        <strain evidence="11">cv. Matina 1-6</strain>
    </source>
</reference>
<dbReference type="SMART" id="SM00220">
    <property type="entry name" value="S_TKc"/>
    <property type="match status" value="1"/>
</dbReference>
<dbReference type="GO" id="GO:0030247">
    <property type="term" value="F:polysaccharide binding"/>
    <property type="evidence" value="ECO:0007669"/>
    <property type="project" value="InterPro"/>
</dbReference>
<dbReference type="EMBL" id="CM001885">
    <property type="protein sequence ID" value="EOY13648.1"/>
    <property type="molecule type" value="Genomic_DNA"/>
</dbReference>
<evidence type="ECO:0000256" key="3">
    <source>
        <dbReference type="ARBA" id="ARBA00022692"/>
    </source>
</evidence>
<dbReference type="InterPro" id="IPR011009">
    <property type="entry name" value="Kinase-like_dom_sf"/>
</dbReference>
<proteinExistence type="predicted"/>
<dbReference type="InterPro" id="IPR045874">
    <property type="entry name" value="LRK10/LRL21-25-like"/>
</dbReference>
<keyword evidence="4 8" id="KW-0732">Signal</keyword>
<evidence type="ECO:0000259" key="9">
    <source>
        <dbReference type="PROSITE" id="PS50011"/>
    </source>
</evidence>
<dbReference type="Gene3D" id="1.10.510.10">
    <property type="entry name" value="Transferase(Phosphotransferase) domain 1"/>
    <property type="match status" value="1"/>
</dbReference>
<evidence type="ECO:0000256" key="7">
    <source>
        <dbReference type="ARBA" id="ARBA00023180"/>
    </source>
</evidence>
<dbReference type="AlphaFoldDB" id="A0A061F9V7"/>
<protein>
    <submittedName>
        <fullName evidence="10">PR5-like receptor kinase</fullName>
    </submittedName>
</protein>
<name>A0A061F9V7_THECC</name>
<dbReference type="GO" id="GO:0005524">
    <property type="term" value="F:ATP binding"/>
    <property type="evidence" value="ECO:0007669"/>
    <property type="project" value="InterPro"/>
</dbReference>
<sequence length="443" mass="50475">MLKAQVSLFWLMAVALLLFLDLCIARREISKACGTSHCGNVTVSYPFRLKSQPPGCGLQLECNDNNITTLALGTLKYYVQEIFNENQAIRVMVMDERLSSDDCSFPPPLRSSFDFIGTEIGDALVVHTHHLILQFPNSLFYVSNERTPPGDFNQSCIVIAQVPFMFENIIGLSTSDIYEKLLLGYEITWRDSDGRCPWHWSGCDNKVSFQDILARLLYNLRIYVDSFQYFLFHGDLYPVYPVPNRTYIICLAITARGIDYLHRVCDMPILHFDIKPHNILQDENFNPKLSDFGLAKLSPVKDSTISLTAAQGTFGYIAPELVYKNIGGISYKADVYSFGMLLMEMVGRRKNLNAFIEQSSQIYFPSWIYDRSDQGEDLELGDVTNEEKIIVRKMSITAFWCVQTKPIDRPSMNKVLEMLETDVELLKMPPRPFQLPSEASTSC</sequence>
<dbReference type="SUPFAM" id="SSF56112">
    <property type="entry name" value="Protein kinase-like (PK-like)"/>
    <property type="match status" value="1"/>
</dbReference>
<feature type="domain" description="Protein kinase" evidence="9">
    <location>
        <begin position="27"/>
        <end position="426"/>
    </location>
</feature>
<comment type="subcellular location">
    <subcellularLocation>
        <location evidence="1">Membrane</location>
        <topology evidence="1">Single-pass type I membrane protein</topology>
    </subcellularLocation>
</comment>
<dbReference type="InParanoid" id="A0A061F9V7"/>
<dbReference type="HOGENOM" id="CLU_000288_115_7_1"/>
<dbReference type="eggNOG" id="KOG1187">
    <property type="taxonomic scope" value="Eukaryota"/>
</dbReference>
<organism evidence="10 11">
    <name type="scientific">Theobroma cacao</name>
    <name type="common">Cacao</name>
    <name type="synonym">Cocoa</name>
    <dbReference type="NCBI Taxonomy" id="3641"/>
    <lineage>
        <taxon>Eukaryota</taxon>
        <taxon>Viridiplantae</taxon>
        <taxon>Streptophyta</taxon>
        <taxon>Embryophyta</taxon>
        <taxon>Tracheophyta</taxon>
        <taxon>Spermatophyta</taxon>
        <taxon>Magnoliopsida</taxon>
        <taxon>eudicotyledons</taxon>
        <taxon>Gunneridae</taxon>
        <taxon>Pentapetalae</taxon>
        <taxon>rosids</taxon>
        <taxon>malvids</taxon>
        <taxon>Malvales</taxon>
        <taxon>Malvaceae</taxon>
        <taxon>Byttnerioideae</taxon>
        <taxon>Theobroma</taxon>
    </lineage>
</organism>
<dbReference type="InterPro" id="IPR000719">
    <property type="entry name" value="Prot_kinase_dom"/>
</dbReference>
<dbReference type="PANTHER" id="PTHR27009">
    <property type="entry name" value="RUST RESISTANCE KINASE LR10-RELATED"/>
    <property type="match status" value="1"/>
</dbReference>
<keyword evidence="5" id="KW-1133">Transmembrane helix</keyword>
<gene>
    <name evidence="10" type="ORF">TCM_032273</name>
</gene>
<dbReference type="InterPro" id="IPR025287">
    <property type="entry name" value="WAK_GUB"/>
</dbReference>
<evidence type="ECO:0000256" key="8">
    <source>
        <dbReference type="SAM" id="SignalP"/>
    </source>
</evidence>
<evidence type="ECO:0000313" key="11">
    <source>
        <dbReference type="Proteomes" id="UP000026915"/>
    </source>
</evidence>
<keyword evidence="10" id="KW-0808">Transferase</keyword>